<protein>
    <submittedName>
        <fullName evidence="1">Uncharacterized protein</fullName>
    </submittedName>
</protein>
<reference evidence="1" key="2">
    <citation type="journal article" date="2015" name="Fish Shellfish Immunol.">
        <title>Early steps in the European eel (Anguilla anguilla)-Vibrio vulnificus interaction in the gills: Role of the RtxA13 toxin.</title>
        <authorList>
            <person name="Callol A."/>
            <person name="Pajuelo D."/>
            <person name="Ebbesson L."/>
            <person name="Teles M."/>
            <person name="MacKenzie S."/>
            <person name="Amaro C."/>
        </authorList>
    </citation>
    <scope>NUCLEOTIDE SEQUENCE</scope>
</reference>
<reference evidence="1" key="1">
    <citation type="submission" date="2014-11" db="EMBL/GenBank/DDBJ databases">
        <authorList>
            <person name="Amaro Gonzalez C."/>
        </authorList>
    </citation>
    <scope>NUCLEOTIDE SEQUENCE</scope>
</reference>
<accession>A0A0E9PGJ0</accession>
<dbReference type="EMBL" id="GBXM01105372">
    <property type="protein sequence ID" value="JAH03205.1"/>
    <property type="molecule type" value="Transcribed_RNA"/>
</dbReference>
<proteinExistence type="predicted"/>
<sequence>MAGQQPWKSNVQTNIYLNFFFFFYKRLPVIQMNG</sequence>
<organism evidence="1">
    <name type="scientific">Anguilla anguilla</name>
    <name type="common">European freshwater eel</name>
    <name type="synonym">Muraena anguilla</name>
    <dbReference type="NCBI Taxonomy" id="7936"/>
    <lineage>
        <taxon>Eukaryota</taxon>
        <taxon>Metazoa</taxon>
        <taxon>Chordata</taxon>
        <taxon>Craniata</taxon>
        <taxon>Vertebrata</taxon>
        <taxon>Euteleostomi</taxon>
        <taxon>Actinopterygii</taxon>
        <taxon>Neopterygii</taxon>
        <taxon>Teleostei</taxon>
        <taxon>Anguilliformes</taxon>
        <taxon>Anguillidae</taxon>
        <taxon>Anguilla</taxon>
    </lineage>
</organism>
<evidence type="ECO:0000313" key="1">
    <source>
        <dbReference type="EMBL" id="JAH03205.1"/>
    </source>
</evidence>
<name>A0A0E9PGJ0_ANGAN</name>
<dbReference type="AlphaFoldDB" id="A0A0E9PGJ0"/>